<evidence type="ECO:0000256" key="2">
    <source>
        <dbReference type="ARBA" id="ARBA00022801"/>
    </source>
</evidence>
<evidence type="ECO:0000259" key="8">
    <source>
        <dbReference type="SMART" id="SM00642"/>
    </source>
</evidence>
<evidence type="ECO:0000256" key="4">
    <source>
        <dbReference type="ARBA" id="ARBA00023295"/>
    </source>
</evidence>
<dbReference type="AlphaFoldDB" id="A0A0S2SHR0"/>
<gene>
    <name evidence="9" type="ORF">WL1483_1809</name>
</gene>
<feature type="signal peptide" evidence="7">
    <location>
        <begin position="1"/>
        <end position="21"/>
    </location>
</feature>
<dbReference type="GO" id="GO:0043169">
    <property type="term" value="F:cation binding"/>
    <property type="evidence" value="ECO:0007669"/>
    <property type="project" value="InterPro"/>
</dbReference>
<comment type="catalytic activity">
    <reaction evidence="6">
        <text>Endohydrolysis of (1-&gt;4)-alpha-D-glucosidic linkages in polysaccharides containing three or more (1-&gt;4)-alpha-linked D-glucose units.</text>
        <dbReference type="EC" id="3.2.1.1"/>
    </reaction>
</comment>
<dbReference type="PATRIC" id="fig|652.5.peg.960"/>
<sequence>MKHTAGFLVAASLLTAPLAQADVILHAFNWKYADITAQADAIKAAGYKMVLVSPPLKSSGNEWWARYQPQDLRLIDNPLGNKQAIEQLITAMSSRGIAVYADVVLNHMANETWKRPDLNYPGQELLGQYAANPTYFERQKLFGDLGQNFLSGGDFHPEGCISNWNDPYNVQFWRLCGGAGDRGLPDLDPNNWVVSQQQAYLKALKQMGFKGFRIDAVKHMSPYQIGAIFTGEITSGMHVFGEVITSGGAGAGDYETFLRPYLDATNHGAYDFPLFASIRSAFSYGGSMNQLADPGAYGQALPGSRAVTFAITHDIPTNDGFRYQILGQQDEKLAYAYLLGRDGGTPMVYSDHGETKDKDGLRWQDYWKRTDLKGMIRFHNAVQGQPQQLIGSGDCFVLFKRGKAGLVGINKCDSEQEYWLDTGKFEMNWNRNYRDVLDASAVVNVQSQWVRLAIPPRSARMWMQE</sequence>
<dbReference type="GO" id="GO:0004556">
    <property type="term" value="F:alpha-amylase activity"/>
    <property type="evidence" value="ECO:0007669"/>
    <property type="project" value="UniProtKB-UniRule"/>
</dbReference>
<evidence type="ECO:0000256" key="6">
    <source>
        <dbReference type="RuleBase" id="RU361134"/>
    </source>
</evidence>
<dbReference type="Proteomes" id="UP000058114">
    <property type="component" value="Chromosome"/>
</dbReference>
<keyword evidence="7" id="KW-0732">Signal</keyword>
<dbReference type="Gene3D" id="3.20.20.80">
    <property type="entry name" value="Glycosidases"/>
    <property type="match status" value="1"/>
</dbReference>
<keyword evidence="4 6" id="KW-0326">Glycosidase</keyword>
<proteinExistence type="inferred from homology"/>
<evidence type="ECO:0000256" key="1">
    <source>
        <dbReference type="ARBA" id="ARBA00008061"/>
    </source>
</evidence>
<dbReference type="CDD" id="cd11315">
    <property type="entry name" value="AmyAc_bac1_AmyA"/>
    <property type="match status" value="1"/>
</dbReference>
<reference evidence="9 10" key="2">
    <citation type="journal article" date="2016" name="Genome Announc.">
        <title>Complete Genome Sequence of the Highly Virulent Aeromonas schubertii Strain WL1483, Isolated from Diseased Snakehead Fish (Channa argus) in China.</title>
        <authorList>
            <person name="Liu L."/>
            <person name="Li N."/>
            <person name="Zhang D."/>
            <person name="Fu X."/>
            <person name="Shi C."/>
            <person name="Lin Q."/>
            <person name="Hao G."/>
        </authorList>
    </citation>
    <scope>NUCLEOTIDE SEQUENCE [LARGE SCALE GENOMIC DNA]</scope>
    <source>
        <strain evidence="9 10">WL1483</strain>
    </source>
</reference>
<dbReference type="InterPro" id="IPR006046">
    <property type="entry name" value="Alpha_amylase"/>
</dbReference>
<dbReference type="EMBL" id="CP013067">
    <property type="protein sequence ID" value="ALP41228.1"/>
    <property type="molecule type" value="Genomic_DNA"/>
</dbReference>
<evidence type="ECO:0000313" key="9">
    <source>
        <dbReference type="EMBL" id="ALP41228.1"/>
    </source>
</evidence>
<accession>A0A0S2SHR0</accession>
<organism evidence="9 10">
    <name type="scientific">Aeromonas schubertii</name>
    <dbReference type="NCBI Taxonomy" id="652"/>
    <lineage>
        <taxon>Bacteria</taxon>
        <taxon>Pseudomonadati</taxon>
        <taxon>Pseudomonadota</taxon>
        <taxon>Gammaproteobacteria</taxon>
        <taxon>Aeromonadales</taxon>
        <taxon>Aeromonadaceae</taxon>
        <taxon>Aeromonas</taxon>
    </lineage>
</organism>
<comment type="similarity">
    <text evidence="1 5">Belongs to the glycosyl hydrolase 13 family.</text>
</comment>
<dbReference type="KEGG" id="asr:WL1483_1809"/>
<dbReference type="PRINTS" id="PR00110">
    <property type="entry name" value="ALPHAAMYLASE"/>
</dbReference>
<dbReference type="InterPro" id="IPR017853">
    <property type="entry name" value="GH"/>
</dbReference>
<dbReference type="Pfam" id="PF00128">
    <property type="entry name" value="Alpha-amylase"/>
    <property type="match status" value="1"/>
</dbReference>
<feature type="domain" description="Glycosyl hydrolase family 13 catalytic" evidence="8">
    <location>
        <begin position="22"/>
        <end position="379"/>
    </location>
</feature>
<evidence type="ECO:0000313" key="10">
    <source>
        <dbReference type="Proteomes" id="UP000058114"/>
    </source>
</evidence>
<dbReference type="PANTHER" id="PTHR43447">
    <property type="entry name" value="ALPHA-AMYLASE"/>
    <property type="match status" value="1"/>
</dbReference>
<dbReference type="InterPro" id="IPR006047">
    <property type="entry name" value="GH13_cat_dom"/>
</dbReference>
<feature type="chain" id="PRO_5006604406" description="Alpha-amylase" evidence="7">
    <location>
        <begin position="22"/>
        <end position="465"/>
    </location>
</feature>
<dbReference type="SUPFAM" id="SSF51445">
    <property type="entry name" value="(Trans)glycosidases"/>
    <property type="match status" value="1"/>
</dbReference>
<name>A0A0S2SHR0_9GAMM</name>
<evidence type="ECO:0000256" key="3">
    <source>
        <dbReference type="ARBA" id="ARBA00023277"/>
    </source>
</evidence>
<keyword evidence="3 6" id="KW-0119">Carbohydrate metabolism</keyword>
<dbReference type="RefSeq" id="WP_060584442.1">
    <property type="nucleotide sequence ID" value="NZ_CP013067.1"/>
</dbReference>
<protein>
    <recommendedName>
        <fullName evidence="6">Alpha-amylase</fullName>
        <ecNumber evidence="6">3.2.1.1</ecNumber>
    </recommendedName>
</protein>
<reference evidence="10" key="1">
    <citation type="submission" date="2015-10" db="EMBL/GenBank/DDBJ databases">
        <title>Complete Genome Sequence of Aeromonas schubertii strain WL1483.</title>
        <authorList>
            <person name="Liu L."/>
        </authorList>
    </citation>
    <scope>NUCLEOTIDE SEQUENCE [LARGE SCALE GENOMIC DNA]</scope>
    <source>
        <strain evidence="10">WL1483</strain>
    </source>
</reference>
<evidence type="ECO:0000256" key="5">
    <source>
        <dbReference type="RuleBase" id="RU003615"/>
    </source>
</evidence>
<dbReference type="EC" id="3.2.1.1" evidence="6"/>
<evidence type="ECO:0000256" key="7">
    <source>
        <dbReference type="SAM" id="SignalP"/>
    </source>
</evidence>
<dbReference type="GO" id="GO:0005975">
    <property type="term" value="P:carbohydrate metabolic process"/>
    <property type="evidence" value="ECO:0007669"/>
    <property type="project" value="InterPro"/>
</dbReference>
<keyword evidence="2 6" id="KW-0378">Hydrolase</keyword>
<dbReference type="SMART" id="SM00642">
    <property type="entry name" value="Aamy"/>
    <property type="match status" value="1"/>
</dbReference>